<reference evidence="1" key="1">
    <citation type="submission" date="2014-09" db="EMBL/GenBank/DDBJ databases">
        <authorList>
            <person name="Magalhaes I.L.F."/>
            <person name="Oliveira U."/>
            <person name="Santos F.R."/>
            <person name="Vidigal T.H.D.A."/>
            <person name="Brescovit A.D."/>
            <person name="Santos A.J."/>
        </authorList>
    </citation>
    <scope>NUCLEOTIDE SEQUENCE</scope>
    <source>
        <tissue evidence="1">Shoot tissue taken approximately 20 cm above the soil surface</tissue>
    </source>
</reference>
<evidence type="ECO:0000313" key="1">
    <source>
        <dbReference type="EMBL" id="JAD27210.1"/>
    </source>
</evidence>
<accession>A0A0A8YQT4</accession>
<sequence length="34" mass="3834">MQNIEYLDECPDAEVGAVLRLGHTTIAHLKQVRI</sequence>
<organism evidence="1">
    <name type="scientific">Arundo donax</name>
    <name type="common">Giant reed</name>
    <name type="synonym">Donax arundinaceus</name>
    <dbReference type="NCBI Taxonomy" id="35708"/>
    <lineage>
        <taxon>Eukaryota</taxon>
        <taxon>Viridiplantae</taxon>
        <taxon>Streptophyta</taxon>
        <taxon>Embryophyta</taxon>
        <taxon>Tracheophyta</taxon>
        <taxon>Spermatophyta</taxon>
        <taxon>Magnoliopsida</taxon>
        <taxon>Liliopsida</taxon>
        <taxon>Poales</taxon>
        <taxon>Poaceae</taxon>
        <taxon>PACMAD clade</taxon>
        <taxon>Arundinoideae</taxon>
        <taxon>Arundineae</taxon>
        <taxon>Arundo</taxon>
    </lineage>
</organism>
<reference evidence="1" key="2">
    <citation type="journal article" date="2015" name="Data Brief">
        <title>Shoot transcriptome of the giant reed, Arundo donax.</title>
        <authorList>
            <person name="Barrero R.A."/>
            <person name="Guerrero F.D."/>
            <person name="Moolhuijzen P."/>
            <person name="Goolsby J.A."/>
            <person name="Tidwell J."/>
            <person name="Bellgard S.E."/>
            <person name="Bellgard M.I."/>
        </authorList>
    </citation>
    <scope>NUCLEOTIDE SEQUENCE</scope>
    <source>
        <tissue evidence="1">Shoot tissue taken approximately 20 cm above the soil surface</tissue>
    </source>
</reference>
<name>A0A0A8YQT4_ARUDO</name>
<proteinExistence type="predicted"/>
<dbReference type="EMBL" id="GBRH01270685">
    <property type="protein sequence ID" value="JAD27210.1"/>
    <property type="molecule type" value="Transcribed_RNA"/>
</dbReference>
<dbReference type="AlphaFoldDB" id="A0A0A8YQT4"/>
<protein>
    <submittedName>
        <fullName evidence="1">Uncharacterized protein</fullName>
    </submittedName>
</protein>